<accession>A0A1R0KGI2</accession>
<dbReference type="AlphaFoldDB" id="A0A1R0KGI2"/>
<dbReference type="PANTHER" id="PTHR14226">
    <property type="entry name" value="NEUROPATHY TARGET ESTERASE/SWISS CHEESE D.MELANOGASTER"/>
    <property type="match status" value="1"/>
</dbReference>
<proteinExistence type="predicted"/>
<dbReference type="PROSITE" id="PS51635">
    <property type="entry name" value="PNPLA"/>
    <property type="match status" value="1"/>
</dbReference>
<evidence type="ECO:0000256" key="1">
    <source>
        <dbReference type="ARBA" id="ARBA00022801"/>
    </source>
</evidence>
<evidence type="ECO:0000313" key="7">
    <source>
        <dbReference type="Proteomes" id="UP000187486"/>
    </source>
</evidence>
<comment type="caution">
    <text evidence="4">Lacks conserved residue(s) required for the propagation of feature annotation.</text>
</comment>
<comment type="caution">
    <text evidence="6">The sequence shown here is derived from an EMBL/GenBank/DDBJ whole genome shotgun (WGS) entry which is preliminary data.</text>
</comment>
<dbReference type="SUPFAM" id="SSF52151">
    <property type="entry name" value="FabD/lysophospholipase-like"/>
    <property type="match status" value="1"/>
</dbReference>
<dbReference type="InterPro" id="IPR050301">
    <property type="entry name" value="NTE"/>
</dbReference>
<dbReference type="Pfam" id="PF01734">
    <property type="entry name" value="Patatin"/>
    <property type="match status" value="1"/>
</dbReference>
<keyword evidence="2 4" id="KW-0442">Lipid degradation</keyword>
<feature type="domain" description="PNPLA" evidence="5">
    <location>
        <begin position="9"/>
        <end position="228"/>
    </location>
</feature>
<keyword evidence="1 4" id="KW-0378">Hydrolase</keyword>
<name>A0A1R0KGI2_9PSEU</name>
<evidence type="ECO:0000256" key="2">
    <source>
        <dbReference type="ARBA" id="ARBA00022963"/>
    </source>
</evidence>
<evidence type="ECO:0000259" key="5">
    <source>
        <dbReference type="PROSITE" id="PS51635"/>
    </source>
</evidence>
<feature type="active site" description="Proton acceptor" evidence="4">
    <location>
        <position position="215"/>
    </location>
</feature>
<dbReference type="STRING" id="76021.BS329_35880"/>
<dbReference type="EMBL" id="MQUQ01000023">
    <property type="protein sequence ID" value="OLZ44687.1"/>
    <property type="molecule type" value="Genomic_DNA"/>
</dbReference>
<evidence type="ECO:0000256" key="4">
    <source>
        <dbReference type="PROSITE-ProRule" id="PRU01161"/>
    </source>
</evidence>
<sequence length="363" mass="39001">MSTAPAVGLALSGGGFRAVAFGLGCLRALHDCDVLRHVRVVSGISGGSVLAAMWAYGPPCFIEFDEAVTELLRTGLQRDLVKRALTPPALARGAIGAVRAMSGLLGRRPRAFTRTDILARVLRDRLFGSRDLSEVTHQDLTTVISATDLTTTNAVRFGSTVSSCSAYGRITDRVPVADAVAASAAFPALLPALNRKYDFQNGQGQRGRHTLTMTDGGVYDNLGLSPLLPGRSVTHTSHVYDLDHLIAVDAGRGRTPRMEPFYLPGRLKRSFDIAYAKAQDGTRAQLNLAAASGQLRGVVHAYLAMPDDKLPIPLADHVPRAAVVGYPTNFKAMEAAELNLLAIRGEQLTRVLLNHHCSHLCRY</sequence>
<dbReference type="PANTHER" id="PTHR14226:SF29">
    <property type="entry name" value="NEUROPATHY TARGET ESTERASE SWS"/>
    <property type="match status" value="1"/>
</dbReference>
<reference evidence="6 7" key="1">
    <citation type="submission" date="2016-01" db="EMBL/GenBank/DDBJ databases">
        <title>Amycolatopsis coloradensis genome sequencing and assembly.</title>
        <authorList>
            <person name="Mayilraj S."/>
        </authorList>
    </citation>
    <scope>NUCLEOTIDE SEQUENCE [LARGE SCALE GENOMIC DNA]</scope>
    <source>
        <strain evidence="6 7">DSM 44225</strain>
    </source>
</reference>
<feature type="short sequence motif" description="DGA/G" evidence="4">
    <location>
        <begin position="215"/>
        <end position="217"/>
    </location>
</feature>
<dbReference type="InterPro" id="IPR002641">
    <property type="entry name" value="PNPLA_dom"/>
</dbReference>
<protein>
    <recommendedName>
        <fullName evidence="5">PNPLA domain-containing protein</fullName>
    </recommendedName>
</protein>
<dbReference type="GO" id="GO:0016042">
    <property type="term" value="P:lipid catabolic process"/>
    <property type="evidence" value="ECO:0007669"/>
    <property type="project" value="UniProtKB-UniRule"/>
</dbReference>
<feature type="active site" description="Nucleophile" evidence="4">
    <location>
        <position position="45"/>
    </location>
</feature>
<gene>
    <name evidence="6" type="ORF">BS329_35880</name>
</gene>
<evidence type="ECO:0000313" key="6">
    <source>
        <dbReference type="EMBL" id="OLZ44687.1"/>
    </source>
</evidence>
<evidence type="ECO:0000256" key="3">
    <source>
        <dbReference type="ARBA" id="ARBA00023098"/>
    </source>
</evidence>
<dbReference type="Proteomes" id="UP000187486">
    <property type="component" value="Unassembled WGS sequence"/>
</dbReference>
<dbReference type="Gene3D" id="3.40.1090.10">
    <property type="entry name" value="Cytosolic phospholipase A2 catalytic domain"/>
    <property type="match status" value="2"/>
</dbReference>
<organism evidence="6 7">
    <name type="scientific">Amycolatopsis coloradensis</name>
    <dbReference type="NCBI Taxonomy" id="76021"/>
    <lineage>
        <taxon>Bacteria</taxon>
        <taxon>Bacillati</taxon>
        <taxon>Actinomycetota</taxon>
        <taxon>Actinomycetes</taxon>
        <taxon>Pseudonocardiales</taxon>
        <taxon>Pseudonocardiaceae</taxon>
        <taxon>Amycolatopsis</taxon>
    </lineage>
</organism>
<keyword evidence="3 4" id="KW-0443">Lipid metabolism</keyword>
<feature type="short sequence motif" description="GXSXG" evidence="4">
    <location>
        <begin position="43"/>
        <end position="47"/>
    </location>
</feature>
<keyword evidence="7" id="KW-1185">Reference proteome</keyword>
<dbReference type="GO" id="GO:0016787">
    <property type="term" value="F:hydrolase activity"/>
    <property type="evidence" value="ECO:0007669"/>
    <property type="project" value="UniProtKB-UniRule"/>
</dbReference>
<dbReference type="InterPro" id="IPR016035">
    <property type="entry name" value="Acyl_Trfase/lysoPLipase"/>
</dbReference>